<dbReference type="InterPro" id="IPR020046">
    <property type="entry name" value="5-3_exonucl_a-hlix_arch_N"/>
</dbReference>
<dbReference type="GO" id="GO:0003677">
    <property type="term" value="F:DNA binding"/>
    <property type="evidence" value="ECO:0007669"/>
    <property type="project" value="UniProtKB-KW"/>
</dbReference>
<dbReference type="InterPro" id="IPR038969">
    <property type="entry name" value="FEN"/>
</dbReference>
<keyword evidence="3" id="KW-0238">DNA-binding</keyword>
<dbReference type="CDD" id="cd09898">
    <property type="entry name" value="H3TH_53EXO"/>
    <property type="match status" value="1"/>
</dbReference>
<sequence length="291" mass="31809">MKLHLLDGTYELFRSHFGSPPRQAPDGREVGATYGIIASTLSLLASPGVTHLGAAFDSVIPSFRNDVFPGYKSGEGIDPDLLAQFALAERALKTIGVVVWSMYEFEADDALGAASSRFVAEVDQVIVCTPDKDMAQLYGDPKVVGYDRRRESFMDAAGVVEKFGVDPGSIPDYLALVGDTADAIPGLPGWGAKSSSTILAHYKKLENIPLESARWAVKVRGAEKLCATLRANMGAALLYRFLAQLRHDVPIHENLDDLEWRGAHRERFTALCDELGFGRLVDRPVRWQDGT</sequence>
<keyword evidence="2" id="KW-0378">Hydrolase</keyword>
<dbReference type="InterPro" id="IPR008918">
    <property type="entry name" value="HhH2"/>
</dbReference>
<dbReference type="InterPro" id="IPR029060">
    <property type="entry name" value="PIN-like_dom_sf"/>
</dbReference>
<evidence type="ECO:0000313" key="5">
    <source>
        <dbReference type="EMBL" id="VAV96176.1"/>
    </source>
</evidence>
<name>A0A3B0S5R6_9ZZZZ</name>
<dbReference type="EMBL" id="UOEK01000092">
    <property type="protein sequence ID" value="VAV96176.1"/>
    <property type="molecule type" value="Genomic_DNA"/>
</dbReference>
<feature type="domain" description="5'-3' exonuclease" evidence="4">
    <location>
        <begin position="1"/>
        <end position="261"/>
    </location>
</feature>
<dbReference type="CDD" id="cd09859">
    <property type="entry name" value="PIN_53EXO"/>
    <property type="match status" value="1"/>
</dbReference>
<dbReference type="GO" id="GO:0017108">
    <property type="term" value="F:5'-flap endonuclease activity"/>
    <property type="evidence" value="ECO:0007669"/>
    <property type="project" value="InterPro"/>
</dbReference>
<dbReference type="PANTHER" id="PTHR42646:SF2">
    <property type="entry name" value="5'-3' EXONUCLEASE FAMILY PROTEIN"/>
    <property type="match status" value="1"/>
</dbReference>
<keyword evidence="5" id="KW-0269">Exonuclease</keyword>
<evidence type="ECO:0000256" key="3">
    <source>
        <dbReference type="ARBA" id="ARBA00023125"/>
    </source>
</evidence>
<evidence type="ECO:0000259" key="4">
    <source>
        <dbReference type="SMART" id="SM00475"/>
    </source>
</evidence>
<dbReference type="InterPro" id="IPR020045">
    <property type="entry name" value="DNA_polI_H3TH"/>
</dbReference>
<dbReference type="Gene3D" id="1.10.150.20">
    <property type="entry name" value="5' to 3' exonuclease, C-terminal subdomain"/>
    <property type="match status" value="1"/>
</dbReference>
<dbReference type="InterPro" id="IPR036279">
    <property type="entry name" value="5-3_exonuclease_C_sf"/>
</dbReference>
<dbReference type="InterPro" id="IPR002421">
    <property type="entry name" value="5-3_exonuclease"/>
</dbReference>
<gene>
    <name evidence="5" type="ORF">MNBD_ACTINO02-3220</name>
</gene>
<dbReference type="SMART" id="SM00279">
    <property type="entry name" value="HhH2"/>
    <property type="match status" value="1"/>
</dbReference>
<dbReference type="Gene3D" id="3.40.50.1010">
    <property type="entry name" value="5'-nuclease"/>
    <property type="match status" value="1"/>
</dbReference>
<dbReference type="GO" id="GO:0033567">
    <property type="term" value="P:DNA replication, Okazaki fragment processing"/>
    <property type="evidence" value="ECO:0007669"/>
    <property type="project" value="InterPro"/>
</dbReference>
<evidence type="ECO:0000256" key="1">
    <source>
        <dbReference type="ARBA" id="ARBA00022722"/>
    </source>
</evidence>
<dbReference type="AlphaFoldDB" id="A0A3B0S5R6"/>
<proteinExistence type="predicted"/>
<dbReference type="SUPFAM" id="SSF88723">
    <property type="entry name" value="PIN domain-like"/>
    <property type="match status" value="1"/>
</dbReference>
<dbReference type="GO" id="GO:0008409">
    <property type="term" value="F:5'-3' exonuclease activity"/>
    <property type="evidence" value="ECO:0007669"/>
    <property type="project" value="InterPro"/>
</dbReference>
<organism evidence="5">
    <name type="scientific">hydrothermal vent metagenome</name>
    <dbReference type="NCBI Taxonomy" id="652676"/>
    <lineage>
        <taxon>unclassified sequences</taxon>
        <taxon>metagenomes</taxon>
        <taxon>ecological metagenomes</taxon>
    </lineage>
</organism>
<keyword evidence="1" id="KW-0540">Nuclease</keyword>
<dbReference type="SMART" id="SM00475">
    <property type="entry name" value="53EXOc"/>
    <property type="match status" value="1"/>
</dbReference>
<evidence type="ECO:0000256" key="2">
    <source>
        <dbReference type="ARBA" id="ARBA00022801"/>
    </source>
</evidence>
<reference evidence="5" key="1">
    <citation type="submission" date="2018-06" db="EMBL/GenBank/DDBJ databases">
        <authorList>
            <person name="Zhirakovskaya E."/>
        </authorList>
    </citation>
    <scope>NUCLEOTIDE SEQUENCE</scope>
</reference>
<dbReference type="SUPFAM" id="SSF47807">
    <property type="entry name" value="5' to 3' exonuclease, C-terminal subdomain"/>
    <property type="match status" value="1"/>
</dbReference>
<dbReference type="PANTHER" id="PTHR42646">
    <property type="entry name" value="FLAP ENDONUCLEASE XNI"/>
    <property type="match status" value="1"/>
</dbReference>
<dbReference type="Pfam" id="PF02739">
    <property type="entry name" value="5_3_exonuc_N"/>
    <property type="match status" value="1"/>
</dbReference>
<accession>A0A3B0S5R6</accession>
<protein>
    <submittedName>
        <fullName evidence="5">DNA polymerase I 5'-3' exonuclease domain</fullName>
    </submittedName>
</protein>
<dbReference type="Pfam" id="PF01367">
    <property type="entry name" value="5_3_exonuc"/>
    <property type="match status" value="1"/>
</dbReference>